<dbReference type="PROSITE" id="PS51202">
    <property type="entry name" value="RCK_C"/>
    <property type="match status" value="1"/>
</dbReference>
<evidence type="ECO:0000313" key="10">
    <source>
        <dbReference type="Proteomes" id="UP000278962"/>
    </source>
</evidence>
<dbReference type="GO" id="GO:0015297">
    <property type="term" value="F:antiporter activity"/>
    <property type="evidence" value="ECO:0007669"/>
    <property type="project" value="InterPro"/>
</dbReference>
<dbReference type="Pfam" id="PF02080">
    <property type="entry name" value="TrkA_C"/>
    <property type="match status" value="1"/>
</dbReference>
<gene>
    <name evidence="9" type="ORF">C8N24_5116</name>
</gene>
<dbReference type="SUPFAM" id="SSF116726">
    <property type="entry name" value="TrkA C-terminal domain-like"/>
    <property type="match status" value="1"/>
</dbReference>
<dbReference type="RefSeq" id="WP_121255367.1">
    <property type="nucleotide sequence ID" value="NZ_RBIL01000002.1"/>
</dbReference>
<proteinExistence type="inferred from homology"/>
<dbReference type="OrthoDB" id="3294398at2"/>
<feature type="transmembrane region" description="Helical" evidence="7">
    <location>
        <begin position="148"/>
        <end position="168"/>
    </location>
</feature>
<feature type="transmembrane region" description="Helical" evidence="7">
    <location>
        <begin position="6"/>
        <end position="22"/>
    </location>
</feature>
<dbReference type="GO" id="GO:1902600">
    <property type="term" value="P:proton transmembrane transport"/>
    <property type="evidence" value="ECO:0007669"/>
    <property type="project" value="InterPro"/>
</dbReference>
<dbReference type="PANTHER" id="PTHR42751:SF4">
    <property type="entry name" value="K(+)_H(+) ANTIPORTER SUBUNIT KHTU"/>
    <property type="match status" value="1"/>
</dbReference>
<dbReference type="Gene3D" id="3.30.70.1450">
    <property type="entry name" value="Regulator of K+ conductance, C-terminal domain"/>
    <property type="match status" value="1"/>
</dbReference>
<keyword evidence="6 7" id="KW-0472">Membrane</keyword>
<dbReference type="InterPro" id="IPR006037">
    <property type="entry name" value="RCK_C"/>
</dbReference>
<organism evidence="9 10">
    <name type="scientific">Solirubrobacter pauli</name>
    <dbReference type="NCBI Taxonomy" id="166793"/>
    <lineage>
        <taxon>Bacteria</taxon>
        <taxon>Bacillati</taxon>
        <taxon>Actinomycetota</taxon>
        <taxon>Thermoleophilia</taxon>
        <taxon>Solirubrobacterales</taxon>
        <taxon>Solirubrobacteraceae</taxon>
        <taxon>Solirubrobacter</taxon>
    </lineage>
</organism>
<feature type="transmembrane region" description="Helical" evidence="7">
    <location>
        <begin position="29"/>
        <end position="50"/>
    </location>
</feature>
<feature type="domain" description="RCK C-terminal" evidence="8">
    <location>
        <begin position="407"/>
        <end position="488"/>
    </location>
</feature>
<dbReference type="Proteomes" id="UP000278962">
    <property type="component" value="Unassembled WGS sequence"/>
</dbReference>
<dbReference type="PANTHER" id="PTHR42751">
    <property type="entry name" value="SODIUM/HYDROGEN EXCHANGER FAMILY/TRKA DOMAIN PROTEIN"/>
    <property type="match status" value="1"/>
</dbReference>
<feature type="transmembrane region" description="Helical" evidence="7">
    <location>
        <begin position="87"/>
        <end position="110"/>
    </location>
</feature>
<dbReference type="GO" id="GO:0008324">
    <property type="term" value="F:monoatomic cation transmembrane transporter activity"/>
    <property type="evidence" value="ECO:0007669"/>
    <property type="project" value="InterPro"/>
</dbReference>
<keyword evidence="3" id="KW-0813">Transport</keyword>
<comment type="caution">
    <text evidence="9">The sequence shown here is derived from an EMBL/GenBank/DDBJ whole genome shotgun (WGS) entry which is preliminary data.</text>
</comment>
<keyword evidence="4 7" id="KW-0812">Transmembrane</keyword>
<feature type="transmembrane region" description="Helical" evidence="7">
    <location>
        <begin position="269"/>
        <end position="287"/>
    </location>
</feature>
<protein>
    <submittedName>
        <fullName evidence="9">Kef-type K+ transport system membrane component KefB</fullName>
    </submittedName>
</protein>
<dbReference type="InterPro" id="IPR036721">
    <property type="entry name" value="RCK_C_sf"/>
</dbReference>
<accession>A0A660KZQ0</accession>
<dbReference type="Pfam" id="PF00999">
    <property type="entry name" value="Na_H_Exchanger"/>
    <property type="match status" value="1"/>
</dbReference>
<dbReference type="Gene3D" id="1.20.1530.20">
    <property type="match status" value="1"/>
</dbReference>
<feature type="transmembrane region" description="Helical" evidence="7">
    <location>
        <begin position="116"/>
        <end position="136"/>
    </location>
</feature>
<dbReference type="InterPro" id="IPR038770">
    <property type="entry name" value="Na+/solute_symporter_sf"/>
</dbReference>
<sequence>MDNELAVLGGALIVAGLFARFGRRIGLPTIPFFIVAGIIFGPETPGIVLLEDPHELELLATLGLVLLLFHLGIEFSVDQLLQGGRKLLWAGGSYIGLLFGVGLIFGWAVGWGTREIFVLAGMIGTSSTAIVTKLMVDLRRIKRPESGMILGIIVVEDVFLAFYLALLQPILGGQEGAGEIVVSILIAFSFLIGLFSLARWGGRLVRPFFAAGDAELSVIIAMGFGVFVAGFAHFAGASDAVGALLAGMVVAGTGLGHRVEKLLVPIRDVFAAIFFFWFGTTIAPSALGEIAGAVAAAVALTLVMNIVAGIVAARIYGYGRLAASNTALMLVSRGEFELILASLAIAAGLNSKVAAFAALFVLALSIISPLASARSHVLASWLPRRWFAPDSDERDRMPEAEESISIIEVGAIRRLGADTVEYPVKPHYAVVGAFVRELDLPRDALVTAIVRGDEVVAPRGSTRIKSGDRLHILVRREVAREVEALQDRWQHGPMHAPPRPRRKLRGGAPIFTVRPCDEDAVTGDFEHPEEILGQAVVAKLRDRRDRPGALVALEDGRYAVTGPTLIAGSRDDVTAYARRRVGSDDPDERAWLQTIVGALAIDIFDAAPALNGAGDSGRRSPT</sequence>
<evidence type="ECO:0000256" key="5">
    <source>
        <dbReference type="ARBA" id="ARBA00022989"/>
    </source>
</evidence>
<feature type="transmembrane region" description="Helical" evidence="7">
    <location>
        <begin position="214"/>
        <end position="234"/>
    </location>
</feature>
<evidence type="ECO:0000256" key="4">
    <source>
        <dbReference type="ARBA" id="ARBA00022692"/>
    </source>
</evidence>
<feature type="transmembrane region" description="Helical" evidence="7">
    <location>
        <begin position="180"/>
        <end position="202"/>
    </location>
</feature>
<evidence type="ECO:0000256" key="6">
    <source>
        <dbReference type="ARBA" id="ARBA00023136"/>
    </source>
</evidence>
<comment type="subcellular location">
    <subcellularLocation>
        <location evidence="1">Membrane</location>
        <topology evidence="1">Multi-pass membrane protein</topology>
    </subcellularLocation>
</comment>
<feature type="transmembrane region" description="Helical" evidence="7">
    <location>
        <begin position="240"/>
        <end position="257"/>
    </location>
</feature>
<evidence type="ECO:0000256" key="1">
    <source>
        <dbReference type="ARBA" id="ARBA00004141"/>
    </source>
</evidence>
<reference evidence="9 10" key="1">
    <citation type="submission" date="2018-10" db="EMBL/GenBank/DDBJ databases">
        <title>Genomic Encyclopedia of Archaeal and Bacterial Type Strains, Phase II (KMG-II): from individual species to whole genera.</title>
        <authorList>
            <person name="Goeker M."/>
        </authorList>
    </citation>
    <scope>NUCLEOTIDE SEQUENCE [LARGE SCALE GENOMIC DNA]</scope>
    <source>
        <strain evidence="9 10">DSM 14954</strain>
    </source>
</reference>
<evidence type="ECO:0000313" key="9">
    <source>
        <dbReference type="EMBL" id="RKQ87096.1"/>
    </source>
</evidence>
<evidence type="ECO:0000256" key="2">
    <source>
        <dbReference type="ARBA" id="ARBA00005551"/>
    </source>
</evidence>
<dbReference type="EMBL" id="RBIL01000002">
    <property type="protein sequence ID" value="RKQ87096.1"/>
    <property type="molecule type" value="Genomic_DNA"/>
</dbReference>
<evidence type="ECO:0000256" key="7">
    <source>
        <dbReference type="SAM" id="Phobius"/>
    </source>
</evidence>
<dbReference type="GO" id="GO:0016020">
    <property type="term" value="C:membrane"/>
    <property type="evidence" value="ECO:0007669"/>
    <property type="project" value="UniProtKB-SubCell"/>
</dbReference>
<evidence type="ECO:0000259" key="8">
    <source>
        <dbReference type="PROSITE" id="PS51202"/>
    </source>
</evidence>
<feature type="transmembrane region" description="Helical" evidence="7">
    <location>
        <begin position="293"/>
        <end position="317"/>
    </location>
</feature>
<dbReference type="AlphaFoldDB" id="A0A660KZQ0"/>
<feature type="transmembrane region" description="Helical" evidence="7">
    <location>
        <begin position="338"/>
        <end position="367"/>
    </location>
</feature>
<evidence type="ECO:0000256" key="3">
    <source>
        <dbReference type="ARBA" id="ARBA00022448"/>
    </source>
</evidence>
<keyword evidence="5 7" id="KW-1133">Transmembrane helix</keyword>
<dbReference type="GO" id="GO:0006813">
    <property type="term" value="P:potassium ion transport"/>
    <property type="evidence" value="ECO:0007669"/>
    <property type="project" value="InterPro"/>
</dbReference>
<name>A0A660KZQ0_9ACTN</name>
<comment type="similarity">
    <text evidence="2">Belongs to the monovalent cation:proton antiporter 2 (CPA2) transporter (TC 2.A.37) family.</text>
</comment>
<keyword evidence="10" id="KW-1185">Reference proteome</keyword>
<dbReference type="InterPro" id="IPR006153">
    <property type="entry name" value="Cation/H_exchanger_TM"/>
</dbReference>
<feature type="transmembrane region" description="Helical" evidence="7">
    <location>
        <begin position="56"/>
        <end position="75"/>
    </location>
</feature>